<dbReference type="EMBL" id="CP036313">
    <property type="protein sequence ID" value="QBH12353.1"/>
    <property type="molecule type" value="Genomic_DNA"/>
</dbReference>
<reference evidence="7 8" key="1">
    <citation type="submission" date="2018-06" db="EMBL/GenBank/DDBJ databases">
        <title>Complete Genome Sequence of Desulfobacter hydrogenophilus (DSM3380).</title>
        <authorList>
            <person name="Marietou A."/>
            <person name="Schreiber L."/>
            <person name="Marshall I."/>
            <person name="Jorgensen B."/>
        </authorList>
    </citation>
    <scope>NUCLEOTIDE SEQUENCE [LARGE SCALE GENOMIC DNA]</scope>
    <source>
        <strain evidence="7 8">DSM 3380</strain>
    </source>
</reference>
<dbReference type="InterPro" id="IPR006665">
    <property type="entry name" value="OmpA-like"/>
</dbReference>
<evidence type="ECO:0000256" key="1">
    <source>
        <dbReference type="ARBA" id="ARBA00004442"/>
    </source>
</evidence>
<dbReference type="PROSITE" id="PS51123">
    <property type="entry name" value="OMPA_2"/>
    <property type="match status" value="1"/>
</dbReference>
<keyword evidence="2 4" id="KW-0472">Membrane</keyword>
<dbReference type="InterPro" id="IPR006664">
    <property type="entry name" value="OMP_bac"/>
</dbReference>
<reference evidence="6 9" key="2">
    <citation type="submission" date="2019-02" db="EMBL/GenBank/DDBJ databases">
        <title>Complete genome sequence of Desulfobacter hydrogenophilus AcRS1.</title>
        <authorList>
            <person name="Marietou A."/>
            <person name="Lund M.B."/>
            <person name="Marshall I.P.G."/>
            <person name="Schreiber L."/>
            <person name="Jorgensen B."/>
        </authorList>
    </citation>
    <scope>NUCLEOTIDE SEQUENCE [LARGE SCALE GENOMIC DNA]</scope>
    <source>
        <strain evidence="6 9">AcRS1</strain>
    </source>
</reference>
<dbReference type="PANTHER" id="PTHR30329">
    <property type="entry name" value="STATOR ELEMENT OF FLAGELLAR MOTOR COMPLEX"/>
    <property type="match status" value="1"/>
</dbReference>
<dbReference type="Proteomes" id="UP000293902">
    <property type="component" value="Chromosome"/>
</dbReference>
<dbReference type="InterPro" id="IPR036737">
    <property type="entry name" value="OmpA-like_sf"/>
</dbReference>
<dbReference type="InterPro" id="IPR027367">
    <property type="entry name" value="Gly-zipper_YMGG"/>
</dbReference>
<keyword evidence="9" id="KW-1185">Reference proteome</keyword>
<dbReference type="SUPFAM" id="SSF103088">
    <property type="entry name" value="OmpA-like"/>
    <property type="match status" value="1"/>
</dbReference>
<dbReference type="EMBL" id="QLNI01000019">
    <property type="protein sequence ID" value="RAM02046.1"/>
    <property type="molecule type" value="Genomic_DNA"/>
</dbReference>
<evidence type="ECO:0000313" key="8">
    <source>
        <dbReference type="Proteomes" id="UP000248798"/>
    </source>
</evidence>
<dbReference type="PRINTS" id="PR01021">
    <property type="entry name" value="OMPADOMAIN"/>
</dbReference>
<accession>A0A328FD19</accession>
<evidence type="ECO:0000256" key="4">
    <source>
        <dbReference type="PROSITE-ProRule" id="PRU00473"/>
    </source>
</evidence>
<dbReference type="PROSITE" id="PS51257">
    <property type="entry name" value="PROKAR_LIPOPROTEIN"/>
    <property type="match status" value="1"/>
</dbReference>
<dbReference type="InterPro" id="IPR006690">
    <property type="entry name" value="OMPA-like_CS"/>
</dbReference>
<evidence type="ECO:0000313" key="9">
    <source>
        <dbReference type="Proteomes" id="UP000293902"/>
    </source>
</evidence>
<evidence type="ECO:0000256" key="3">
    <source>
        <dbReference type="ARBA" id="ARBA00023237"/>
    </source>
</evidence>
<gene>
    <name evidence="7" type="ORF">DO021_10550</name>
    <name evidence="6" type="ORF">EYB58_05145</name>
</gene>
<evidence type="ECO:0000313" key="6">
    <source>
        <dbReference type="EMBL" id="QBH12353.1"/>
    </source>
</evidence>
<dbReference type="CDD" id="cd07185">
    <property type="entry name" value="OmpA_C-like"/>
    <property type="match status" value="1"/>
</dbReference>
<comment type="subcellular location">
    <subcellularLocation>
        <location evidence="1">Cell outer membrane</location>
    </subcellularLocation>
</comment>
<evidence type="ECO:0000313" key="7">
    <source>
        <dbReference type="EMBL" id="RAM02046.1"/>
    </source>
</evidence>
<dbReference type="PANTHER" id="PTHR30329:SF21">
    <property type="entry name" value="LIPOPROTEIN YIAD-RELATED"/>
    <property type="match status" value="1"/>
</dbReference>
<dbReference type="Pfam" id="PF00691">
    <property type="entry name" value="OmpA"/>
    <property type="match status" value="1"/>
</dbReference>
<dbReference type="RefSeq" id="WP_111956431.1">
    <property type="nucleotide sequence ID" value="NZ_CP036313.1"/>
</dbReference>
<dbReference type="AlphaFoldDB" id="A0A328FD19"/>
<name>A0A328FD19_9BACT</name>
<keyword evidence="3" id="KW-0998">Cell outer membrane</keyword>
<dbReference type="GO" id="GO:0009279">
    <property type="term" value="C:cell outer membrane"/>
    <property type="evidence" value="ECO:0007669"/>
    <property type="project" value="UniProtKB-SubCell"/>
</dbReference>
<evidence type="ECO:0000259" key="5">
    <source>
        <dbReference type="PROSITE" id="PS51123"/>
    </source>
</evidence>
<evidence type="ECO:0000256" key="2">
    <source>
        <dbReference type="ARBA" id="ARBA00023136"/>
    </source>
</evidence>
<feature type="domain" description="OmpA-like" evidence="5">
    <location>
        <begin position="101"/>
        <end position="213"/>
    </location>
</feature>
<dbReference type="PROSITE" id="PS01068">
    <property type="entry name" value="OMPA_1"/>
    <property type="match status" value="1"/>
</dbReference>
<dbReference type="Proteomes" id="UP000248798">
    <property type="component" value="Unassembled WGS sequence"/>
</dbReference>
<dbReference type="Gene3D" id="3.30.1330.60">
    <property type="entry name" value="OmpA-like domain"/>
    <property type="match status" value="1"/>
</dbReference>
<dbReference type="InterPro" id="IPR050330">
    <property type="entry name" value="Bact_OuterMem_StrucFunc"/>
</dbReference>
<sequence length="217" mass="23445">MKELIVTGIVIVLSATLFSCATMHTNQERGTAVGAGTGAAVGAILGQVIGRNTESTLIGAGIGAALGGLTGNQVGKYMDLQEQELRHAMAASESASIRREQDILRATFKEEAYFDYDSSRLKPGAYPELKRISDILIKYPHSRIEVAGHTDAKGSEAYNQRLSERRAEVIANQLIYNGVSAQRIIAVGYGESRPISSNDAMNRRVEILIKPVMESSF</sequence>
<proteinExistence type="predicted"/>
<dbReference type="OrthoDB" id="9805566at2"/>
<protein>
    <submittedName>
        <fullName evidence="6">OmpA family protein</fullName>
    </submittedName>
</protein>
<dbReference type="Pfam" id="PF13441">
    <property type="entry name" value="Gly-zipper_YMGG"/>
    <property type="match status" value="1"/>
</dbReference>
<organism evidence="7 8">
    <name type="scientific">Desulfobacter hydrogenophilus</name>
    <dbReference type="NCBI Taxonomy" id="2291"/>
    <lineage>
        <taxon>Bacteria</taxon>
        <taxon>Pseudomonadati</taxon>
        <taxon>Thermodesulfobacteriota</taxon>
        <taxon>Desulfobacteria</taxon>
        <taxon>Desulfobacterales</taxon>
        <taxon>Desulfobacteraceae</taxon>
        <taxon>Desulfobacter</taxon>
    </lineage>
</organism>